<keyword evidence="2" id="KW-0732">Signal</keyword>
<dbReference type="Pfam" id="PF00053">
    <property type="entry name" value="EGF_laminin"/>
    <property type="match status" value="4"/>
</dbReference>
<evidence type="ECO:0000256" key="7">
    <source>
        <dbReference type="ARBA" id="ARBA00023292"/>
    </source>
</evidence>
<keyword evidence="3" id="KW-0677">Repeat</keyword>
<comment type="caution">
    <text evidence="11">The sequence shown here is derived from an EMBL/GenBank/DDBJ whole genome shotgun (WGS) entry which is preliminary data.</text>
</comment>
<dbReference type="CDD" id="cd00055">
    <property type="entry name" value="EGF_Lam"/>
    <property type="match status" value="5"/>
</dbReference>
<dbReference type="PROSITE" id="PS01248">
    <property type="entry name" value="EGF_LAM_1"/>
    <property type="match status" value="3"/>
</dbReference>
<dbReference type="GO" id="GO:0009888">
    <property type="term" value="P:tissue development"/>
    <property type="evidence" value="ECO:0007669"/>
    <property type="project" value="TreeGrafter"/>
</dbReference>
<feature type="domain" description="Laminin EGF-like" evidence="10">
    <location>
        <begin position="191"/>
        <end position="237"/>
    </location>
</feature>
<reference evidence="11" key="2">
    <citation type="submission" date="2004-02" db="EMBL/GenBank/DDBJ databases">
        <authorList>
            <consortium name="Genoscope"/>
            <consortium name="Whitehead Institute Centre for Genome Research"/>
        </authorList>
    </citation>
    <scope>NUCLEOTIDE SEQUENCE</scope>
</reference>
<feature type="disulfide bond" evidence="8">
    <location>
        <begin position="191"/>
        <end position="203"/>
    </location>
</feature>
<keyword evidence="5 8" id="KW-1015">Disulfide bond</keyword>
<keyword evidence="4" id="KW-0964">Secreted</keyword>
<name>Q4TBF2_TETNG</name>
<dbReference type="GO" id="GO:0005576">
    <property type="term" value="C:extracellular region"/>
    <property type="evidence" value="ECO:0007669"/>
    <property type="project" value="UniProtKB-ARBA"/>
</dbReference>
<feature type="domain" description="Laminin EGF-like" evidence="10">
    <location>
        <begin position="140"/>
        <end position="190"/>
    </location>
</feature>
<gene>
    <name evidence="11" type="ORF">GSTENG00003784001</name>
</gene>
<dbReference type="PANTHER" id="PTHR10574">
    <property type="entry name" value="NETRIN/LAMININ-RELATED"/>
    <property type="match status" value="1"/>
</dbReference>
<accession>Q4TBF2</accession>
<feature type="disulfide bond" evidence="8">
    <location>
        <begin position="164"/>
        <end position="173"/>
    </location>
</feature>
<keyword evidence="9" id="KW-0812">Transmembrane</keyword>
<dbReference type="FunFam" id="2.10.25.10:FF:000067">
    <property type="entry name" value="Laminin subunit gamma 1"/>
    <property type="match status" value="1"/>
</dbReference>
<proteinExistence type="predicted"/>
<dbReference type="InterPro" id="IPR002049">
    <property type="entry name" value="LE_dom"/>
</dbReference>
<evidence type="ECO:0000259" key="10">
    <source>
        <dbReference type="PROSITE" id="PS50027"/>
    </source>
</evidence>
<evidence type="ECO:0000256" key="1">
    <source>
        <dbReference type="ARBA" id="ARBA00004302"/>
    </source>
</evidence>
<feature type="disulfide bond" evidence="8">
    <location>
        <begin position="363"/>
        <end position="372"/>
    </location>
</feature>
<dbReference type="AlphaFoldDB" id="Q4TBF2"/>
<keyword evidence="6" id="KW-0325">Glycoprotein</keyword>
<evidence type="ECO:0000256" key="9">
    <source>
        <dbReference type="SAM" id="Phobius"/>
    </source>
</evidence>
<dbReference type="KEGG" id="tng:GSTEN00003784G001"/>
<evidence type="ECO:0000256" key="6">
    <source>
        <dbReference type="ARBA" id="ARBA00023180"/>
    </source>
</evidence>
<dbReference type="PANTHER" id="PTHR10574:SF406">
    <property type="entry name" value="LAMININ SUBUNIT ALPHA 5"/>
    <property type="match status" value="1"/>
</dbReference>
<dbReference type="PROSITE" id="PS00022">
    <property type="entry name" value="EGF_1"/>
    <property type="match status" value="1"/>
</dbReference>
<dbReference type="Gene3D" id="2.10.25.10">
    <property type="entry name" value="Laminin"/>
    <property type="match status" value="5"/>
</dbReference>
<dbReference type="GO" id="GO:0005604">
    <property type="term" value="C:basement membrane"/>
    <property type="evidence" value="ECO:0007669"/>
    <property type="project" value="UniProtKB-SubCell"/>
</dbReference>
<reference evidence="11" key="1">
    <citation type="journal article" date="2004" name="Nature">
        <title>Genome duplication in the teleost fish Tetraodon nigroviridis reveals the early vertebrate proto-karyotype.</title>
        <authorList>
            <person name="Jaillon O."/>
            <person name="Aury J.-M."/>
            <person name="Brunet F."/>
            <person name="Petit J.-L."/>
            <person name="Stange-Thomann N."/>
            <person name="Mauceli E."/>
            <person name="Bouneau L."/>
            <person name="Fischer C."/>
            <person name="Ozouf-Costaz C."/>
            <person name="Bernot A."/>
            <person name="Nicaud S."/>
            <person name="Jaffe D."/>
            <person name="Fisher S."/>
            <person name="Lutfalla G."/>
            <person name="Dossat C."/>
            <person name="Segurens B."/>
            <person name="Dasilva C."/>
            <person name="Salanoubat M."/>
            <person name="Levy M."/>
            <person name="Boudet N."/>
            <person name="Castellano S."/>
            <person name="Anthouard V."/>
            <person name="Jubin C."/>
            <person name="Castelli V."/>
            <person name="Katinka M."/>
            <person name="Vacherie B."/>
            <person name="Biemont C."/>
            <person name="Skalli Z."/>
            <person name="Cattolico L."/>
            <person name="Poulain J."/>
            <person name="De Berardinis V."/>
            <person name="Cruaud C."/>
            <person name="Duprat S."/>
            <person name="Brottier P."/>
            <person name="Coutanceau J.-P."/>
            <person name="Gouzy J."/>
            <person name="Parra G."/>
            <person name="Lardier G."/>
            <person name="Chapple C."/>
            <person name="McKernan K.J."/>
            <person name="McEwan P."/>
            <person name="Bosak S."/>
            <person name="Kellis M."/>
            <person name="Volff J.-N."/>
            <person name="Guigo R."/>
            <person name="Zody M.C."/>
            <person name="Mesirov J."/>
            <person name="Lindblad-Toh K."/>
            <person name="Birren B."/>
            <person name="Nusbaum C."/>
            <person name="Kahn D."/>
            <person name="Robinson-Rechavi M."/>
            <person name="Laudet V."/>
            <person name="Schachter V."/>
            <person name="Quetier F."/>
            <person name="Saurin W."/>
            <person name="Scarpelli C."/>
            <person name="Wincker P."/>
            <person name="Lander E.S."/>
            <person name="Weissenbach J."/>
            <person name="Roest Crollius H."/>
        </authorList>
    </citation>
    <scope>NUCLEOTIDE SEQUENCE [LARGE SCALE GENOMIC DNA]</scope>
</reference>
<feature type="domain" description="Laminin EGF-like" evidence="10">
    <location>
        <begin position="338"/>
        <end position="390"/>
    </location>
</feature>
<feature type="domain" description="Laminin EGF-like" evidence="10">
    <location>
        <begin position="238"/>
        <end position="287"/>
    </location>
</feature>
<evidence type="ECO:0000256" key="8">
    <source>
        <dbReference type="PROSITE-ProRule" id="PRU00460"/>
    </source>
</evidence>
<keyword evidence="7 8" id="KW-0424">Laminin EGF-like domain</keyword>
<evidence type="ECO:0000256" key="2">
    <source>
        <dbReference type="ARBA" id="ARBA00022729"/>
    </source>
</evidence>
<dbReference type="Pfam" id="PF24973">
    <property type="entry name" value="EGF_LMN_ATRN"/>
    <property type="match status" value="1"/>
</dbReference>
<feature type="disulfide bond" evidence="8">
    <location>
        <begin position="211"/>
        <end position="220"/>
    </location>
</feature>
<dbReference type="EMBL" id="CAAE01007132">
    <property type="protein sequence ID" value="CAF89780.1"/>
    <property type="molecule type" value="Genomic_DNA"/>
</dbReference>
<dbReference type="PROSITE" id="PS50027">
    <property type="entry name" value="EGF_LAM_2"/>
    <property type="match status" value="4"/>
</dbReference>
<feature type="transmembrane region" description="Helical" evidence="9">
    <location>
        <begin position="459"/>
        <end position="482"/>
    </location>
</feature>
<sequence>MACVFLVYSRKVDAYMENDLKQSLEIYRMSSRGEHKNLKDEFDAVQGLGCLGKLKNWFASNFLSTGAGVVTMFIIQVWNVWRLTHKRSTDAKATFFSPEKAEKQPGMMFMVSQQTGPFGRAADRTETSLASTESGRDERCNCSSGAEGILDPDECEQGTGQCSCLAGYTGLQCEDCEDGFFTNGTSGCLVCACDSFGAVHLLCDSSGTCECKSGVYGPKCDECHPGFFRFSSTGCRPCQCHNHTSYCHPQSGVCLNCEGNTQGSNCEECKPGFYRSPERQPTEPCLACPCSNSTSSGLCRVGASGSPECDLCLPNYAGLHCDECSAGFYKSSKDCVPCECNGNADPEGPAQICRPDSGHCLQCTNNATGSRCHLCAPGFIGDAKAQNCTRPDLRTEYFSPSGSTGVTRAGVPPVPRSVSTFSPPLSTAATTQATLSSVGGPADNTTAALTEVSWTQFNIIILAVIILVVVLLLGFVGGVYMYREYQNRKLNAPFWTIELKEDNISFSSYHDSIPNADVSGLLEDESHEVVPNGQLALSTQGNCFKA</sequence>
<dbReference type="SUPFAM" id="SSF57196">
    <property type="entry name" value="EGF/Laminin"/>
    <property type="match status" value="4"/>
</dbReference>
<dbReference type="SMART" id="SM00180">
    <property type="entry name" value="EGF_Lam"/>
    <property type="match status" value="5"/>
</dbReference>
<keyword evidence="9" id="KW-0472">Membrane</keyword>
<dbReference type="SMART" id="SM00181">
    <property type="entry name" value="EGF"/>
    <property type="match status" value="4"/>
</dbReference>
<evidence type="ECO:0000313" key="11">
    <source>
        <dbReference type="EMBL" id="CAF89780.1"/>
    </source>
</evidence>
<keyword evidence="4" id="KW-0272">Extracellular matrix</keyword>
<dbReference type="InterPro" id="IPR050440">
    <property type="entry name" value="Laminin/Netrin_ECM"/>
</dbReference>
<protein>
    <submittedName>
        <fullName evidence="11">(spotted green pufferfish) hypothetical protein</fullName>
    </submittedName>
</protein>
<feature type="disulfide bond" evidence="8">
    <location>
        <begin position="257"/>
        <end position="266"/>
    </location>
</feature>
<dbReference type="FunFam" id="2.10.25.10:FF:000188">
    <property type="entry name" value="Laminin subunit gamma 2"/>
    <property type="match status" value="2"/>
</dbReference>
<dbReference type="GO" id="GO:0009887">
    <property type="term" value="P:animal organ morphogenesis"/>
    <property type="evidence" value="ECO:0007669"/>
    <property type="project" value="TreeGrafter"/>
</dbReference>
<organism evidence="11">
    <name type="scientific">Tetraodon nigroviridis</name>
    <name type="common">Spotted green pufferfish</name>
    <name type="synonym">Chelonodon nigroviridis</name>
    <dbReference type="NCBI Taxonomy" id="99883"/>
    <lineage>
        <taxon>Eukaryota</taxon>
        <taxon>Metazoa</taxon>
        <taxon>Chordata</taxon>
        <taxon>Craniata</taxon>
        <taxon>Vertebrata</taxon>
        <taxon>Euteleostomi</taxon>
        <taxon>Actinopterygii</taxon>
        <taxon>Neopterygii</taxon>
        <taxon>Teleostei</taxon>
        <taxon>Neoteleostei</taxon>
        <taxon>Acanthomorphata</taxon>
        <taxon>Eupercaria</taxon>
        <taxon>Tetraodontiformes</taxon>
        <taxon>Tetradontoidea</taxon>
        <taxon>Tetraodontidae</taxon>
        <taxon>Tetraodon</taxon>
    </lineage>
</organism>
<keyword evidence="9" id="KW-1133">Transmembrane helix</keyword>
<dbReference type="InterPro" id="IPR056863">
    <property type="entry name" value="LMN_ATRN_NET-like_EGF"/>
</dbReference>
<dbReference type="OrthoDB" id="19138at2759"/>
<dbReference type="InterPro" id="IPR000742">
    <property type="entry name" value="EGF"/>
</dbReference>
<dbReference type="PRINTS" id="PR00011">
    <property type="entry name" value="EGFLAMININ"/>
</dbReference>
<comment type="subcellular location">
    <subcellularLocation>
        <location evidence="1">Secreted</location>
        <location evidence="1">Extracellular space</location>
        <location evidence="1">Extracellular matrix</location>
        <location evidence="1">Basement membrane</location>
    </subcellularLocation>
</comment>
<evidence type="ECO:0000256" key="3">
    <source>
        <dbReference type="ARBA" id="ARBA00022737"/>
    </source>
</evidence>
<keyword evidence="4" id="KW-0084">Basement membrane</keyword>
<dbReference type="FunFam" id="2.10.25.10:FF:000051">
    <property type="entry name" value="Laminin subunit alpha 4"/>
    <property type="match status" value="1"/>
</dbReference>
<comment type="caution">
    <text evidence="8">Lacks conserved residue(s) required for the propagation of feature annotation.</text>
</comment>
<evidence type="ECO:0000256" key="4">
    <source>
        <dbReference type="ARBA" id="ARBA00022869"/>
    </source>
</evidence>
<evidence type="ECO:0000256" key="5">
    <source>
        <dbReference type="ARBA" id="ARBA00023157"/>
    </source>
</evidence>